<sequence>MVTASTWLSSLLVNFCQLTSSNNFTGKVVEVASGDCIVVATDLLAKRRIHLSSIRCPRLVNGKAREVLEKHLNWSSRMCMYHWNIIGLKTEIRYVAKQNRTYSDIPFLLEEEEVFWDKYDHFASILNSLQCL</sequence>
<dbReference type="EMBL" id="JAUIZM010000011">
    <property type="protein sequence ID" value="KAK1357038.1"/>
    <property type="molecule type" value="Genomic_DNA"/>
</dbReference>
<evidence type="ECO:0000313" key="2">
    <source>
        <dbReference type="EMBL" id="KAK1357035.1"/>
    </source>
</evidence>
<accession>A0AAD8GX94</accession>
<dbReference type="EMBL" id="JAUIZM010000011">
    <property type="protein sequence ID" value="KAK1357044.1"/>
    <property type="molecule type" value="Genomic_DNA"/>
</dbReference>
<dbReference type="Gene3D" id="2.40.50.90">
    <property type="match status" value="1"/>
</dbReference>
<gene>
    <name evidence="2" type="ORF">POM88_050291</name>
    <name evidence="3" type="ORF">POM88_050294</name>
    <name evidence="4" type="ORF">POM88_050297</name>
    <name evidence="5" type="ORF">POM88_050300</name>
</gene>
<keyword evidence="6" id="KW-1185">Reference proteome</keyword>
<dbReference type="SUPFAM" id="SSF50199">
    <property type="entry name" value="Staphylococcal nuclease"/>
    <property type="match status" value="1"/>
</dbReference>
<dbReference type="Proteomes" id="UP001237642">
    <property type="component" value="Unassembled WGS sequence"/>
</dbReference>
<evidence type="ECO:0000256" key="1">
    <source>
        <dbReference type="SAM" id="SignalP"/>
    </source>
</evidence>
<evidence type="ECO:0000313" key="3">
    <source>
        <dbReference type="EMBL" id="KAK1357038.1"/>
    </source>
</evidence>
<keyword evidence="1" id="KW-0732">Signal</keyword>
<reference evidence="2" key="2">
    <citation type="submission" date="2023-05" db="EMBL/GenBank/DDBJ databases">
        <authorList>
            <person name="Schelkunov M.I."/>
        </authorList>
    </citation>
    <scope>NUCLEOTIDE SEQUENCE</scope>
    <source>
        <strain evidence="2">Hsosn_3</strain>
        <tissue evidence="2">Leaf</tissue>
    </source>
</reference>
<dbReference type="AlphaFoldDB" id="A0AAD8GX94"/>
<feature type="signal peptide" evidence="1">
    <location>
        <begin position="1"/>
        <end position="21"/>
    </location>
</feature>
<organism evidence="2 6">
    <name type="scientific">Heracleum sosnowskyi</name>
    <dbReference type="NCBI Taxonomy" id="360622"/>
    <lineage>
        <taxon>Eukaryota</taxon>
        <taxon>Viridiplantae</taxon>
        <taxon>Streptophyta</taxon>
        <taxon>Embryophyta</taxon>
        <taxon>Tracheophyta</taxon>
        <taxon>Spermatophyta</taxon>
        <taxon>Magnoliopsida</taxon>
        <taxon>eudicotyledons</taxon>
        <taxon>Gunneridae</taxon>
        <taxon>Pentapetalae</taxon>
        <taxon>asterids</taxon>
        <taxon>campanulids</taxon>
        <taxon>Apiales</taxon>
        <taxon>Apiaceae</taxon>
        <taxon>Apioideae</taxon>
        <taxon>apioid superclade</taxon>
        <taxon>Tordylieae</taxon>
        <taxon>Tordyliinae</taxon>
        <taxon>Heracleum</taxon>
    </lineage>
</organism>
<comment type="caution">
    <text evidence="2">The sequence shown here is derived from an EMBL/GenBank/DDBJ whole genome shotgun (WGS) entry which is preliminary data.</text>
</comment>
<evidence type="ECO:0000313" key="6">
    <source>
        <dbReference type="Proteomes" id="UP001237642"/>
    </source>
</evidence>
<feature type="chain" id="PRO_5042442234" evidence="1">
    <location>
        <begin position="22"/>
        <end position="132"/>
    </location>
</feature>
<protein>
    <submittedName>
        <fullName evidence="2">Uncharacterized protein</fullName>
    </submittedName>
</protein>
<name>A0AAD8GX94_9APIA</name>
<evidence type="ECO:0000313" key="5">
    <source>
        <dbReference type="EMBL" id="KAK1357044.1"/>
    </source>
</evidence>
<proteinExistence type="predicted"/>
<reference evidence="2" key="1">
    <citation type="submission" date="2023-02" db="EMBL/GenBank/DDBJ databases">
        <title>Genome of toxic invasive species Heracleum sosnowskyi carries increased number of genes despite the absence of recent whole-genome duplications.</title>
        <authorList>
            <person name="Schelkunov M."/>
            <person name="Shtratnikova V."/>
            <person name="Makarenko M."/>
            <person name="Klepikova A."/>
            <person name="Omelchenko D."/>
            <person name="Novikova G."/>
            <person name="Obukhova E."/>
            <person name="Bogdanov V."/>
            <person name="Penin A."/>
            <person name="Logacheva M."/>
        </authorList>
    </citation>
    <scope>NUCLEOTIDE SEQUENCE</scope>
    <source>
        <strain evidence="2">Hsosn_3</strain>
        <tissue evidence="2">Leaf</tissue>
    </source>
</reference>
<dbReference type="InterPro" id="IPR035437">
    <property type="entry name" value="SNase_OB-fold_sf"/>
</dbReference>
<dbReference type="EMBL" id="JAUIZM010000011">
    <property type="protein sequence ID" value="KAK1357035.1"/>
    <property type="molecule type" value="Genomic_DNA"/>
</dbReference>
<dbReference type="EMBL" id="JAUIZM010000011">
    <property type="protein sequence ID" value="KAK1357041.1"/>
    <property type="molecule type" value="Genomic_DNA"/>
</dbReference>
<evidence type="ECO:0000313" key="4">
    <source>
        <dbReference type="EMBL" id="KAK1357041.1"/>
    </source>
</evidence>